<dbReference type="SMART" id="SM00860">
    <property type="entry name" value="SMI1_KNR4"/>
    <property type="match status" value="1"/>
</dbReference>
<dbReference type="PATRIC" id="fig|1392.242.peg.2672"/>
<evidence type="ECO:0000313" key="2">
    <source>
        <dbReference type="EMBL" id="KLV20384.1"/>
    </source>
</evidence>
<sequence>MNNITWINVSEKKVTDEQIEQLEEYFGIKFPNDFIECVKKYDGGYPTPDTFNIPNQDEDSLNNLLTLDSERKISMLQTYNSIKDRLVDKVYPFARDPFGNLLCFDYRNNPQSPTVVFWDHEEEEMEESIYPVCSSLAELLDSLYEFEDEDE</sequence>
<dbReference type="SUPFAM" id="SSF160631">
    <property type="entry name" value="SMI1/KNR4-like"/>
    <property type="match status" value="1"/>
</dbReference>
<dbReference type="AlphaFoldDB" id="A0A0J1I366"/>
<organism evidence="2 3">
    <name type="scientific">Bacillus anthracis</name>
    <name type="common">anthrax bacterium</name>
    <dbReference type="NCBI Taxonomy" id="1392"/>
    <lineage>
        <taxon>Bacteria</taxon>
        <taxon>Bacillati</taxon>
        <taxon>Bacillota</taxon>
        <taxon>Bacilli</taxon>
        <taxon>Bacillales</taxon>
        <taxon>Bacillaceae</taxon>
        <taxon>Bacillus</taxon>
        <taxon>Bacillus cereus group</taxon>
    </lineage>
</organism>
<dbReference type="Pfam" id="PF14568">
    <property type="entry name" value="SUKH_6"/>
    <property type="match status" value="1"/>
</dbReference>
<proteinExistence type="predicted"/>
<accession>A0A0J1I366</accession>
<comment type="caution">
    <text evidence="2">The sequence shown here is derived from an EMBL/GenBank/DDBJ whole genome shotgun (WGS) entry which is preliminary data.</text>
</comment>
<reference evidence="2 3" key="1">
    <citation type="submission" date="2015-05" db="EMBL/GenBank/DDBJ databases">
        <title>Whole genome sequence and identification of bacterial endophytes from Costus igneus.</title>
        <authorList>
            <person name="Lee Y.P."/>
            <person name="Gan H.M."/>
            <person name="Eng W."/>
            <person name="Wheatley M.S."/>
            <person name="Caraballo A."/>
            <person name="Polter S."/>
            <person name="Savka M.A."/>
            <person name="Hudson A.O."/>
        </authorList>
    </citation>
    <scope>NUCLEOTIDE SEQUENCE [LARGE SCALE GENOMIC DNA]</scope>
    <source>
        <strain evidence="2 3">RIT375</strain>
    </source>
</reference>
<evidence type="ECO:0000313" key="3">
    <source>
        <dbReference type="Proteomes" id="UP000035904"/>
    </source>
</evidence>
<dbReference type="InterPro" id="IPR018958">
    <property type="entry name" value="Knr4/Smi1-like_dom"/>
</dbReference>
<dbReference type="Gene3D" id="3.40.1580.10">
    <property type="entry name" value="SMI1/KNR4-like"/>
    <property type="match status" value="1"/>
</dbReference>
<dbReference type="EMBL" id="LDPG01000002">
    <property type="protein sequence ID" value="KLV20384.1"/>
    <property type="molecule type" value="Genomic_DNA"/>
</dbReference>
<name>A0A0J1I366_BACAN</name>
<gene>
    <name evidence="2" type="ORF">ABW01_05470</name>
</gene>
<dbReference type="Proteomes" id="UP000035904">
    <property type="component" value="Unassembled WGS sequence"/>
</dbReference>
<feature type="domain" description="Knr4/Smi1-like" evidence="1">
    <location>
        <begin position="13"/>
        <end position="142"/>
    </location>
</feature>
<evidence type="ECO:0000259" key="1">
    <source>
        <dbReference type="SMART" id="SM00860"/>
    </source>
</evidence>
<protein>
    <submittedName>
        <fullName evidence="2">SMI1/KNR4 family protein</fullName>
    </submittedName>
</protein>
<dbReference type="InterPro" id="IPR037883">
    <property type="entry name" value="Knr4/Smi1-like_sf"/>
</dbReference>
<dbReference type="RefSeq" id="WP_047956417.1">
    <property type="nucleotide sequence ID" value="NZ_LDPG01000002.1"/>
</dbReference>